<evidence type="ECO:0000256" key="6">
    <source>
        <dbReference type="ARBA" id="ARBA00022553"/>
    </source>
</evidence>
<dbReference type="FunFam" id="3.80.10.10:FF:001178">
    <property type="entry name" value="Uncharacterized protein"/>
    <property type="match status" value="2"/>
</dbReference>
<evidence type="ECO:0000313" key="25">
    <source>
        <dbReference type="Proteomes" id="UP000009183"/>
    </source>
</evidence>
<evidence type="ECO:0000256" key="11">
    <source>
        <dbReference type="ARBA" id="ARBA00022737"/>
    </source>
</evidence>
<keyword evidence="10" id="KW-0732">Signal</keyword>
<feature type="domain" description="Protein kinase" evidence="23">
    <location>
        <begin position="467"/>
        <end position="741"/>
    </location>
</feature>
<evidence type="ECO:0000256" key="21">
    <source>
        <dbReference type="PROSITE-ProRule" id="PRU10141"/>
    </source>
</evidence>
<evidence type="ECO:0000256" key="15">
    <source>
        <dbReference type="ARBA" id="ARBA00022989"/>
    </source>
</evidence>
<feature type="binding site" evidence="21">
    <location>
        <position position="495"/>
    </location>
    <ligand>
        <name>ATP</name>
        <dbReference type="ChEBI" id="CHEBI:30616"/>
    </ligand>
</feature>
<dbReference type="Pfam" id="PF13855">
    <property type="entry name" value="LRR_8"/>
    <property type="match status" value="1"/>
</dbReference>
<dbReference type="Gene3D" id="1.10.510.10">
    <property type="entry name" value="Transferase(Phosphotransferase) domain 1"/>
    <property type="match status" value="2"/>
</dbReference>
<evidence type="ECO:0000256" key="3">
    <source>
        <dbReference type="ARBA" id="ARBA00009592"/>
    </source>
</evidence>
<dbReference type="FunFam" id="3.80.10.10:FF:000111">
    <property type="entry name" value="LRR receptor-like serine/threonine-protein kinase ERECTA"/>
    <property type="match status" value="2"/>
</dbReference>
<evidence type="ECO:0000256" key="5">
    <source>
        <dbReference type="ARBA" id="ARBA00022527"/>
    </source>
</evidence>
<feature type="transmembrane region" description="Helical" evidence="22">
    <location>
        <begin position="403"/>
        <end position="424"/>
    </location>
</feature>
<dbReference type="PROSITE" id="PS00109">
    <property type="entry name" value="PROTEIN_KINASE_TYR"/>
    <property type="match status" value="2"/>
</dbReference>
<dbReference type="InterPro" id="IPR013210">
    <property type="entry name" value="LRR_N_plant-typ"/>
</dbReference>
<evidence type="ECO:0000256" key="7">
    <source>
        <dbReference type="ARBA" id="ARBA00022614"/>
    </source>
</evidence>
<dbReference type="PROSITE" id="PS00107">
    <property type="entry name" value="PROTEIN_KINASE_ATP"/>
    <property type="match status" value="2"/>
</dbReference>
<keyword evidence="9 22" id="KW-0812">Transmembrane</keyword>
<gene>
    <name evidence="24" type="ordered locus">VIT_14s0108g00280</name>
</gene>
<dbReference type="PANTHER" id="PTHR48053:SF126">
    <property type="entry name" value="MDIS1-INTERACTING RECEPTOR LIKE KINASE 2-LIKE ISOFORM X1"/>
    <property type="match status" value="1"/>
</dbReference>
<dbReference type="SUPFAM" id="SSF56112">
    <property type="entry name" value="Protein kinase-like (PK-like)"/>
    <property type="match status" value="2"/>
</dbReference>
<dbReference type="FunFam" id="3.80.10.10:FF:000400">
    <property type="entry name" value="Nuclear pore complex protein NUP107"/>
    <property type="match status" value="1"/>
</dbReference>
<evidence type="ECO:0000256" key="9">
    <source>
        <dbReference type="ARBA" id="ARBA00022692"/>
    </source>
</evidence>
<dbReference type="Gene3D" id="3.30.200.20">
    <property type="entry name" value="Phosphorylase Kinase, domain 1"/>
    <property type="match status" value="2"/>
</dbReference>
<evidence type="ECO:0000256" key="20">
    <source>
        <dbReference type="ARBA" id="ARBA00048679"/>
    </source>
</evidence>
<comment type="catalytic activity">
    <reaction evidence="19">
        <text>L-threonyl-[protein] + ATP = O-phospho-L-threonyl-[protein] + ADP + H(+)</text>
        <dbReference type="Rhea" id="RHEA:46608"/>
        <dbReference type="Rhea" id="RHEA-COMP:11060"/>
        <dbReference type="Rhea" id="RHEA-COMP:11605"/>
        <dbReference type="ChEBI" id="CHEBI:15378"/>
        <dbReference type="ChEBI" id="CHEBI:30013"/>
        <dbReference type="ChEBI" id="CHEBI:30616"/>
        <dbReference type="ChEBI" id="CHEBI:61977"/>
        <dbReference type="ChEBI" id="CHEBI:456216"/>
        <dbReference type="EC" id="2.7.11.1"/>
    </reaction>
</comment>
<dbReference type="Proteomes" id="UP000009183">
    <property type="component" value="Chromosome 14"/>
</dbReference>
<dbReference type="GO" id="GO:0009755">
    <property type="term" value="P:hormone-mediated signaling pathway"/>
    <property type="evidence" value="ECO:0000318"/>
    <property type="project" value="GO_Central"/>
</dbReference>
<keyword evidence="13" id="KW-0418">Kinase</keyword>
<evidence type="ECO:0000256" key="10">
    <source>
        <dbReference type="ARBA" id="ARBA00022729"/>
    </source>
</evidence>
<dbReference type="PROSITE" id="PS50011">
    <property type="entry name" value="PROTEIN_KINASE_DOM"/>
    <property type="match status" value="2"/>
</dbReference>
<dbReference type="PROSITE" id="PS51450">
    <property type="entry name" value="LRR"/>
    <property type="match status" value="1"/>
</dbReference>
<evidence type="ECO:0000256" key="14">
    <source>
        <dbReference type="ARBA" id="ARBA00022840"/>
    </source>
</evidence>
<dbReference type="GO" id="GO:0005886">
    <property type="term" value="C:plasma membrane"/>
    <property type="evidence" value="ECO:0000318"/>
    <property type="project" value="GO_Central"/>
</dbReference>
<dbReference type="InterPro" id="IPR008266">
    <property type="entry name" value="Tyr_kinase_AS"/>
</dbReference>
<keyword evidence="16 22" id="KW-0472">Membrane</keyword>
<keyword evidence="6" id="KW-0597">Phosphoprotein</keyword>
<dbReference type="GO" id="GO:0005524">
    <property type="term" value="F:ATP binding"/>
    <property type="evidence" value="ECO:0007669"/>
    <property type="project" value="UniProtKB-UniRule"/>
</dbReference>
<dbReference type="InterPro" id="IPR055414">
    <property type="entry name" value="LRR_R13L4/SHOC2-like"/>
</dbReference>
<feature type="transmembrane region" description="Helical" evidence="22">
    <location>
        <begin position="760"/>
        <end position="781"/>
    </location>
</feature>
<keyword evidence="14 21" id="KW-0067">ATP-binding</keyword>
<evidence type="ECO:0000259" key="23">
    <source>
        <dbReference type="PROSITE" id="PS50011"/>
    </source>
</evidence>
<feature type="binding site" evidence="21">
    <location>
        <position position="1163"/>
    </location>
    <ligand>
        <name>ATP</name>
        <dbReference type="ChEBI" id="CHEBI:30616"/>
    </ligand>
</feature>
<dbReference type="SMART" id="SM00369">
    <property type="entry name" value="LRR_TYP"/>
    <property type="match status" value="10"/>
</dbReference>
<dbReference type="eggNOG" id="ENOG502QQYD">
    <property type="taxonomic scope" value="Eukaryota"/>
</dbReference>
<dbReference type="PaxDb" id="29760-VIT_14s0108g00280.t01"/>
<reference evidence="25" key="1">
    <citation type="journal article" date="2007" name="Nature">
        <title>The grapevine genome sequence suggests ancestral hexaploidization in major angiosperm phyla.</title>
        <authorList>
            <consortium name="The French-Italian Public Consortium for Grapevine Genome Characterization."/>
            <person name="Jaillon O."/>
            <person name="Aury J.-M."/>
            <person name="Noel B."/>
            <person name="Policriti A."/>
            <person name="Clepet C."/>
            <person name="Casagrande A."/>
            <person name="Choisne N."/>
            <person name="Aubourg S."/>
            <person name="Vitulo N."/>
            <person name="Jubin C."/>
            <person name="Vezzi A."/>
            <person name="Legeai F."/>
            <person name="Hugueney P."/>
            <person name="Dasilva C."/>
            <person name="Horner D."/>
            <person name="Mica E."/>
            <person name="Jublot D."/>
            <person name="Poulain J."/>
            <person name="Bruyere C."/>
            <person name="Billault A."/>
            <person name="Segurens B."/>
            <person name="Gouyvenoux M."/>
            <person name="Ugarte E."/>
            <person name="Cattonaro F."/>
            <person name="Anthouard V."/>
            <person name="Vico V."/>
            <person name="Del Fabbro C."/>
            <person name="Alaux M."/>
            <person name="Di Gaspero G."/>
            <person name="Dumas V."/>
            <person name="Felice N."/>
            <person name="Paillard S."/>
            <person name="Juman I."/>
            <person name="Moroldo M."/>
            <person name="Scalabrin S."/>
            <person name="Canaguier A."/>
            <person name="Le Clainche I."/>
            <person name="Malacrida G."/>
            <person name="Durand E."/>
            <person name="Pesole G."/>
            <person name="Laucou V."/>
            <person name="Chatelet P."/>
            <person name="Merdinoglu D."/>
            <person name="Delledonne M."/>
            <person name="Pezzotti M."/>
            <person name="Lecharny A."/>
            <person name="Scarpelli C."/>
            <person name="Artiguenave F."/>
            <person name="Pe M.E."/>
            <person name="Valle G."/>
            <person name="Morgante M."/>
            <person name="Caboche M."/>
            <person name="Adam-Blondon A.-F."/>
            <person name="Weissenbach J."/>
            <person name="Quetier F."/>
            <person name="Wincker P."/>
        </authorList>
    </citation>
    <scope>NUCLEOTIDE SEQUENCE [LARGE SCALE GENOMIC DNA]</scope>
    <source>
        <strain evidence="25">cv. Pinot noir / PN40024</strain>
    </source>
</reference>
<keyword evidence="18" id="KW-0325">Glycoprotein</keyword>
<comment type="subcellular location">
    <subcellularLocation>
        <location evidence="1">Cell membrane</location>
    </subcellularLocation>
    <subcellularLocation>
        <location evidence="2">Membrane</location>
        <topology evidence="2">Single-pass type I membrane protein</topology>
    </subcellularLocation>
</comment>
<keyword evidence="12 21" id="KW-0547">Nucleotide-binding</keyword>
<evidence type="ECO:0000256" key="18">
    <source>
        <dbReference type="ARBA" id="ARBA00023180"/>
    </source>
</evidence>
<evidence type="ECO:0000256" key="16">
    <source>
        <dbReference type="ARBA" id="ARBA00023136"/>
    </source>
</evidence>
<dbReference type="FunFam" id="3.30.200.20:FF:000309">
    <property type="entry name" value="Leucine-rich repeat receptor protein kinase MSP1"/>
    <property type="match status" value="2"/>
</dbReference>
<evidence type="ECO:0000256" key="13">
    <source>
        <dbReference type="ARBA" id="ARBA00022777"/>
    </source>
</evidence>
<comment type="similarity">
    <text evidence="3">Belongs to the RLP family.</text>
</comment>
<proteinExistence type="inferred from homology"/>
<dbReference type="PANTHER" id="PTHR48053">
    <property type="entry name" value="LEUCINE RICH REPEAT FAMILY PROTEIN, EXPRESSED"/>
    <property type="match status" value="1"/>
</dbReference>
<dbReference type="Pfam" id="PF23598">
    <property type="entry name" value="LRR_14"/>
    <property type="match status" value="2"/>
</dbReference>
<dbReference type="InterPro" id="IPR051716">
    <property type="entry name" value="Plant_RL_S/T_kinase"/>
</dbReference>
<evidence type="ECO:0000313" key="24">
    <source>
        <dbReference type="EMBL" id="CCB47523.1"/>
    </source>
</evidence>
<evidence type="ECO:0000256" key="19">
    <source>
        <dbReference type="ARBA" id="ARBA00047899"/>
    </source>
</evidence>
<keyword evidence="25" id="KW-1185">Reference proteome</keyword>
<dbReference type="HOGENOM" id="CLU_252840_0_0_1"/>
<dbReference type="EC" id="2.7.11.1" evidence="4"/>
<evidence type="ECO:0000256" key="8">
    <source>
        <dbReference type="ARBA" id="ARBA00022679"/>
    </source>
</evidence>
<feature type="domain" description="Protein kinase" evidence="23">
    <location>
        <begin position="1135"/>
        <end position="1409"/>
    </location>
</feature>
<keyword evidence="11" id="KW-0677">Repeat</keyword>
<dbReference type="InterPro" id="IPR000719">
    <property type="entry name" value="Prot_kinase_dom"/>
</dbReference>
<comment type="catalytic activity">
    <reaction evidence="20">
        <text>L-seryl-[protein] + ATP = O-phospho-L-seryl-[protein] + ADP + H(+)</text>
        <dbReference type="Rhea" id="RHEA:17989"/>
        <dbReference type="Rhea" id="RHEA-COMP:9863"/>
        <dbReference type="Rhea" id="RHEA-COMP:11604"/>
        <dbReference type="ChEBI" id="CHEBI:15378"/>
        <dbReference type="ChEBI" id="CHEBI:29999"/>
        <dbReference type="ChEBI" id="CHEBI:30616"/>
        <dbReference type="ChEBI" id="CHEBI:83421"/>
        <dbReference type="ChEBI" id="CHEBI:456216"/>
        <dbReference type="EC" id="2.7.11.1"/>
    </reaction>
</comment>
<keyword evidence="7" id="KW-0433">Leucine-rich repeat</keyword>
<feature type="transmembrane region" description="Helical" evidence="22">
    <location>
        <begin position="1069"/>
        <end position="1092"/>
    </location>
</feature>
<dbReference type="InParanoid" id="F6H5Q2"/>
<dbReference type="SUPFAM" id="SSF52058">
    <property type="entry name" value="L domain-like"/>
    <property type="match status" value="2"/>
</dbReference>
<dbReference type="GO" id="GO:0038023">
    <property type="term" value="F:signaling receptor activity"/>
    <property type="evidence" value="ECO:0000318"/>
    <property type="project" value="GO_Central"/>
</dbReference>
<protein>
    <recommendedName>
        <fullName evidence="4">non-specific serine/threonine protein kinase</fullName>
        <ecNumber evidence="4">2.7.11.1</ecNumber>
    </recommendedName>
</protein>
<accession>F6H5Q2</accession>
<evidence type="ECO:0000256" key="22">
    <source>
        <dbReference type="SAM" id="Phobius"/>
    </source>
</evidence>
<dbReference type="InterPro" id="IPR001611">
    <property type="entry name" value="Leu-rich_rpt"/>
</dbReference>
<dbReference type="InterPro" id="IPR017441">
    <property type="entry name" value="Protein_kinase_ATP_BS"/>
</dbReference>
<dbReference type="InterPro" id="IPR011009">
    <property type="entry name" value="Kinase-like_dom_sf"/>
</dbReference>
<sequence length="1425" mass="157683">MVSSVIISTAVVIVTSTMMMMLFSLAKAISSPSSSTDEAEALRSTGWWNSTSAHCHWDGVYCNNAGRVTGIALYGSGKELGELSKLEFSSFPSLVELNLSACGLNGSIPHQIGTLTQLTVLSLHDNNLTGEIPLSLANLTQLLYLTLCSNPLHGSIPPEIGKMKNLIFLDLGYSNLIGVIPSSFGNLTTLTTLYLDGNQISGFIPPQIGKMKNLKSLLLSYNGLHGPIPPEIGKMKNLNKLNLGYNNLTGVIPSSFGNLTNMNSLSFRGNQISGFIPPEIGHLLNLSYLDLSENQISGFIPEEMVNLKKLSHLDMSNNLISGKIPSQLGNLKEVKYFNLSHNNLSGTIPYSISSNYRWTLIDLSNNRLEGQARAPVEAFGHNKGLCGEIKGWARCKKRHQITLIIVVSLSTTLLLSVAILGFLFHKRRIRKNQLLETTKVKNGDLFSIWDFDGVIAYQDIIQATEDFDIKYCIGTGGYGSVYRAQLPSGKVVALKKLHGWEREDPTYLKSFENEVQMLTRIRHRNIVKLHGFCLHKRCMFLVYKYMEKGSLYCMLRDEVEAVELDWIKRVNVVKSIANALSYMHHDCDLPIIHRDISSNNILLDSKLEAFVSDFGTARLLDNDSSNRTLLAGTYGYIAPELAYTMVVTEKCDVYSFGMVALETMMGMHPGEFITSLSSSSTQNTTLKDVLDSRLSSPKSTRVANNIALIVSLALKCLHFNPQFCPSMQEVSSKLVSTRSFPQPISAISLLQLKDEMVSSVIISTAVVIVTSTMMMMLFSLAKAISSPSSSTDEAEALRSTGWWNSTSAHCHWDGVYCNNAGRVTGIALNGSGKELGELSKLEFSSFPSLVELNLCACGLNGSIPHQIGTLTQLTVLSLHDNNLTGEIPLSLANLTQLLYLTLCSNPLHGSIPPEIGKMKNLIFLDLGYSNLIGVIPSSFGNLTTLTTLYLDGNQISDLSENQISGFIPEEIVNLKKLSHLDMSNNLISGKIPSQLGNLKEVKYFNLSHNNLSGTIPYSISSNYNKWTLIDLSNNRLEGQTRAPVEAFGHNKGLCGEIKGRPRCKKRHQITLIIVVSLSTTLLLSIAILGFLFHKRRIRKNQLLETTKVKNGDLFSIWDYDGVIAYQDIIQATEDFDIKYCIGTGGYGSVYRAQLPSGKVVALKKLHGWERGDPTYLKSFENEVQMLTRIRHRNIVKLHGFCLHKRCMFLVYKYMEKGSLYCMLRDEVEAVELDWIKRVNVVKSIANALSYMHHDCDLPIIHRDISSNNILLDSKLEAFVSDFGTARLLDNDSSNRTLLVGTYGYIAPELAYTMVVTEKCDIYSFGMVALETMMGMHPGEFVTSLSSSSTQNTTLKDVLDSRLSSPKSTQVANNIALIVSLALKCLHSNPQFRPSMQEVSSKLVSTRSFPQPISTISLLQLKDEVI</sequence>
<dbReference type="FunFam" id="1.10.510.10:FF:000445">
    <property type="entry name" value="MDIS1-interacting receptor like kinase 2"/>
    <property type="match status" value="2"/>
</dbReference>
<keyword evidence="17" id="KW-0675">Receptor</keyword>
<evidence type="ECO:0000256" key="12">
    <source>
        <dbReference type="ARBA" id="ARBA00022741"/>
    </source>
</evidence>
<dbReference type="Pfam" id="PF00069">
    <property type="entry name" value="Pkinase"/>
    <property type="match status" value="2"/>
</dbReference>
<dbReference type="ExpressionAtlas" id="F6H5Q2">
    <property type="expression patterns" value="baseline and differential"/>
</dbReference>
<keyword evidence="15 22" id="KW-1133">Transmembrane helix</keyword>
<dbReference type="InterPro" id="IPR032675">
    <property type="entry name" value="LRR_dom_sf"/>
</dbReference>
<evidence type="ECO:0000256" key="17">
    <source>
        <dbReference type="ARBA" id="ARBA00023170"/>
    </source>
</evidence>
<name>F6H5Q2_VITVI</name>
<dbReference type="Pfam" id="PF00560">
    <property type="entry name" value="LRR_1"/>
    <property type="match status" value="2"/>
</dbReference>
<dbReference type="Gene3D" id="3.80.10.10">
    <property type="entry name" value="Ribonuclease Inhibitor"/>
    <property type="match status" value="5"/>
</dbReference>
<dbReference type="InterPro" id="IPR003591">
    <property type="entry name" value="Leu-rich_rpt_typical-subtyp"/>
</dbReference>
<evidence type="ECO:0000256" key="1">
    <source>
        <dbReference type="ARBA" id="ARBA00004236"/>
    </source>
</evidence>
<organism evidence="24 25">
    <name type="scientific">Vitis vinifera</name>
    <name type="common">Grape</name>
    <dbReference type="NCBI Taxonomy" id="29760"/>
    <lineage>
        <taxon>Eukaryota</taxon>
        <taxon>Viridiplantae</taxon>
        <taxon>Streptophyta</taxon>
        <taxon>Embryophyta</taxon>
        <taxon>Tracheophyta</taxon>
        <taxon>Spermatophyta</taxon>
        <taxon>Magnoliopsida</taxon>
        <taxon>eudicotyledons</taxon>
        <taxon>Gunneridae</taxon>
        <taxon>Pentapetalae</taxon>
        <taxon>rosids</taxon>
        <taxon>Vitales</taxon>
        <taxon>Vitaceae</taxon>
        <taxon>Viteae</taxon>
        <taxon>Vitis</taxon>
    </lineage>
</organism>
<evidence type="ECO:0000256" key="4">
    <source>
        <dbReference type="ARBA" id="ARBA00012513"/>
    </source>
</evidence>
<evidence type="ECO:0000256" key="2">
    <source>
        <dbReference type="ARBA" id="ARBA00004479"/>
    </source>
</evidence>
<dbReference type="Pfam" id="PF08263">
    <property type="entry name" value="LRRNT_2"/>
    <property type="match status" value="2"/>
</dbReference>
<dbReference type="EMBL" id="FN595239">
    <property type="protein sequence ID" value="CCB47523.1"/>
    <property type="molecule type" value="Genomic_DNA"/>
</dbReference>
<dbReference type="SMART" id="SM00365">
    <property type="entry name" value="LRR_SD22"/>
    <property type="match status" value="9"/>
</dbReference>
<keyword evidence="8" id="KW-0808">Transferase</keyword>
<dbReference type="GO" id="GO:0004674">
    <property type="term" value="F:protein serine/threonine kinase activity"/>
    <property type="evidence" value="ECO:0007669"/>
    <property type="project" value="UniProtKB-KW"/>
</dbReference>
<keyword evidence="5" id="KW-0723">Serine/threonine-protein kinase</keyword>